<reference evidence="2" key="1">
    <citation type="journal article" date="2022" name="Mol. Ecol. Resour.">
        <title>The genomes of chicory, endive, great burdock and yacon provide insights into Asteraceae palaeo-polyploidization history and plant inulin production.</title>
        <authorList>
            <person name="Fan W."/>
            <person name="Wang S."/>
            <person name="Wang H."/>
            <person name="Wang A."/>
            <person name="Jiang F."/>
            <person name="Liu H."/>
            <person name="Zhao H."/>
            <person name="Xu D."/>
            <person name="Zhang Y."/>
        </authorList>
    </citation>
    <scope>NUCLEOTIDE SEQUENCE [LARGE SCALE GENOMIC DNA]</scope>
    <source>
        <strain evidence="2">cv. Punajuju</strain>
    </source>
</reference>
<dbReference type="Proteomes" id="UP001055811">
    <property type="component" value="Linkage Group LG07"/>
</dbReference>
<keyword evidence="2" id="KW-1185">Reference proteome</keyword>
<protein>
    <submittedName>
        <fullName evidence="1">Uncharacterized protein</fullName>
    </submittedName>
</protein>
<proteinExistence type="predicted"/>
<evidence type="ECO:0000313" key="2">
    <source>
        <dbReference type="Proteomes" id="UP001055811"/>
    </source>
</evidence>
<comment type="caution">
    <text evidence="1">The sequence shown here is derived from an EMBL/GenBank/DDBJ whole genome shotgun (WGS) entry which is preliminary data.</text>
</comment>
<evidence type="ECO:0000313" key="1">
    <source>
        <dbReference type="EMBL" id="KAI3709003.1"/>
    </source>
</evidence>
<accession>A0ACB9AGN7</accession>
<name>A0ACB9AGN7_CICIN</name>
<gene>
    <name evidence="1" type="ORF">L2E82_38679</name>
</gene>
<dbReference type="EMBL" id="CM042015">
    <property type="protein sequence ID" value="KAI3709003.1"/>
    <property type="molecule type" value="Genomic_DNA"/>
</dbReference>
<reference evidence="1 2" key="2">
    <citation type="journal article" date="2022" name="Mol. Ecol. Resour.">
        <title>The genomes of chicory, endive, great burdock and yacon provide insights into Asteraceae paleo-polyploidization history and plant inulin production.</title>
        <authorList>
            <person name="Fan W."/>
            <person name="Wang S."/>
            <person name="Wang H."/>
            <person name="Wang A."/>
            <person name="Jiang F."/>
            <person name="Liu H."/>
            <person name="Zhao H."/>
            <person name="Xu D."/>
            <person name="Zhang Y."/>
        </authorList>
    </citation>
    <scope>NUCLEOTIDE SEQUENCE [LARGE SCALE GENOMIC DNA]</scope>
    <source>
        <strain evidence="2">cv. Punajuju</strain>
        <tissue evidence="1">Leaves</tissue>
    </source>
</reference>
<organism evidence="1 2">
    <name type="scientific">Cichorium intybus</name>
    <name type="common">Chicory</name>
    <dbReference type="NCBI Taxonomy" id="13427"/>
    <lineage>
        <taxon>Eukaryota</taxon>
        <taxon>Viridiplantae</taxon>
        <taxon>Streptophyta</taxon>
        <taxon>Embryophyta</taxon>
        <taxon>Tracheophyta</taxon>
        <taxon>Spermatophyta</taxon>
        <taxon>Magnoliopsida</taxon>
        <taxon>eudicotyledons</taxon>
        <taxon>Gunneridae</taxon>
        <taxon>Pentapetalae</taxon>
        <taxon>asterids</taxon>
        <taxon>campanulids</taxon>
        <taxon>Asterales</taxon>
        <taxon>Asteraceae</taxon>
        <taxon>Cichorioideae</taxon>
        <taxon>Cichorieae</taxon>
        <taxon>Cichoriinae</taxon>
        <taxon>Cichorium</taxon>
    </lineage>
</organism>
<sequence length="355" mass="39673">MENSESAALMDNWRNNLRNENGDIFEIIKKAIMVAVSDHPVEFRTKRHKIARSLFSGELTMPSGFDKCKKESSKMSHETEDETKIVGEVLPMNTNLDNSRDESGSVLVVPPMEKKLVPTCNQQTPTIVKIKLNTETKFQTAKVPVTPEKKPNDHGARVCSQGVAEVLRMKKILDKSGDESESESVVCDLLTKLESMGLSVKTLEATGIGKTVSALKKHASENVRRISVTLVKGWKGTVNEWINNQSSVDCLVKPASQQVKPTNVTLTNTERKLGGSEKVAKIVNGGVRDSSFSEKLEATKRKLREIYSAAEIRKKKRGIQVIELYEETKLGLLPQMKRCKKPGNNRNRQMGNRRR</sequence>